<dbReference type="AlphaFoldDB" id="A0A285NH09"/>
<feature type="transmembrane region" description="Helical" evidence="13">
    <location>
        <begin position="185"/>
        <end position="211"/>
    </location>
</feature>
<evidence type="ECO:0000256" key="1">
    <source>
        <dbReference type="ARBA" id="ARBA00004651"/>
    </source>
</evidence>
<keyword evidence="8 13" id="KW-0653">Protein transport</keyword>
<dbReference type="PRINTS" id="PR00950">
    <property type="entry name" value="TYPE3IMSPROT"/>
</dbReference>
<keyword evidence="7 13" id="KW-1005">Bacterial flagellum biogenesis</keyword>
<sequence length="360" mass="40343">MADNSDEEKTEEPTQKRLEDAHKKGDVAKSQEVSAWFSMIGTGLALALFSGYIVTGLSTHLKGFFEHSYQLNLESGMLMRLWSEISYSLLGLMVLPMLAMMTMAVFGNLVQHKFVFSTEPITPKLSKISPLGGFKRLFSKDSLINFTKGLIKLAIVSVVLVLILYPQRDKLDVMIQLDVAMLLPLVLELSLQLVAGVIAIMTIVAVADFFYQKHKWMEKQKMSIKEIKDEFKQQEGDPTVKAKLRQLRMERSRGRMMAAVPDASVVLTNPTHYSVALKYDEGMGAPLCVAKGVDDVALRIRDVAKEADVPIVQNPALTRALYSTVEVDDEIPEEHYKAVAEVIGYIMKLKNRASWSNRNK</sequence>
<dbReference type="OrthoDB" id="9807950at2"/>
<gene>
    <name evidence="13" type="primary">flhB</name>
    <name evidence="15" type="ORF">SAMN06265368_1812</name>
</gene>
<accession>A0A285NH09</accession>
<evidence type="ECO:0000256" key="11">
    <source>
        <dbReference type="ARBA" id="ARBA00023225"/>
    </source>
</evidence>
<dbReference type="PANTHER" id="PTHR30531:SF12">
    <property type="entry name" value="FLAGELLAR BIOSYNTHETIC PROTEIN FLHB"/>
    <property type="match status" value="1"/>
</dbReference>
<keyword evidence="10 13" id="KW-0472">Membrane</keyword>
<evidence type="ECO:0000256" key="7">
    <source>
        <dbReference type="ARBA" id="ARBA00022795"/>
    </source>
</evidence>
<dbReference type="Gene3D" id="6.10.250.2080">
    <property type="match status" value="1"/>
</dbReference>
<evidence type="ECO:0000256" key="5">
    <source>
        <dbReference type="ARBA" id="ARBA00022475"/>
    </source>
</evidence>
<keyword evidence="4 13" id="KW-0813">Transport</keyword>
<dbReference type="InterPro" id="IPR006136">
    <property type="entry name" value="FlhB"/>
</dbReference>
<evidence type="ECO:0000313" key="16">
    <source>
        <dbReference type="Proteomes" id="UP000219439"/>
    </source>
</evidence>
<dbReference type="Proteomes" id="UP000219439">
    <property type="component" value="Unassembled WGS sequence"/>
</dbReference>
<proteinExistence type="inferred from homology"/>
<keyword evidence="15" id="KW-0969">Cilium</keyword>
<keyword evidence="5 13" id="KW-1003">Cell membrane</keyword>
<dbReference type="Pfam" id="PF01312">
    <property type="entry name" value="Bac_export_2"/>
    <property type="match status" value="1"/>
</dbReference>
<evidence type="ECO:0000256" key="13">
    <source>
        <dbReference type="RuleBase" id="RU364091"/>
    </source>
</evidence>
<keyword evidence="15" id="KW-0282">Flagellum</keyword>
<dbReference type="SUPFAM" id="SSF160544">
    <property type="entry name" value="EscU C-terminal domain-like"/>
    <property type="match status" value="1"/>
</dbReference>
<feature type="transmembrane region" description="Helical" evidence="13">
    <location>
        <begin position="143"/>
        <end position="165"/>
    </location>
</feature>
<reference evidence="15 16" key="1">
    <citation type="submission" date="2017-09" db="EMBL/GenBank/DDBJ databases">
        <authorList>
            <person name="Ehlers B."/>
            <person name="Leendertz F.H."/>
        </authorList>
    </citation>
    <scope>NUCLEOTIDE SEQUENCE [LARGE SCALE GENOMIC DNA]</scope>
    <source>
        <strain evidence="15 16">DSM 18289</strain>
    </source>
</reference>
<evidence type="ECO:0000256" key="12">
    <source>
        <dbReference type="ARBA" id="ARBA00025078"/>
    </source>
</evidence>
<dbReference type="RefSeq" id="WP_097152924.1">
    <property type="nucleotide sequence ID" value="NZ_OBEL01000001.1"/>
</dbReference>
<dbReference type="NCBIfam" id="TIGR00328">
    <property type="entry name" value="flhB"/>
    <property type="match status" value="1"/>
</dbReference>
<keyword evidence="9 13" id="KW-1133">Transmembrane helix</keyword>
<dbReference type="GO" id="GO:0009306">
    <property type="term" value="P:protein secretion"/>
    <property type="evidence" value="ECO:0007669"/>
    <property type="project" value="InterPro"/>
</dbReference>
<dbReference type="GO" id="GO:0044780">
    <property type="term" value="P:bacterial-type flagellum assembly"/>
    <property type="evidence" value="ECO:0007669"/>
    <property type="project" value="InterPro"/>
</dbReference>
<keyword evidence="16" id="KW-1185">Reference proteome</keyword>
<evidence type="ECO:0000256" key="4">
    <source>
        <dbReference type="ARBA" id="ARBA00022448"/>
    </source>
</evidence>
<comment type="subcellular location">
    <subcellularLocation>
        <location evidence="1">Cell membrane</location>
        <topology evidence="1">Multi-pass membrane protein</topology>
    </subcellularLocation>
</comment>
<dbReference type="EMBL" id="OBEL01000001">
    <property type="protein sequence ID" value="SNZ08784.1"/>
    <property type="molecule type" value="Genomic_DNA"/>
</dbReference>
<organism evidence="15 16">
    <name type="scientific">Cohaesibacter gelatinilyticus</name>
    <dbReference type="NCBI Taxonomy" id="372072"/>
    <lineage>
        <taxon>Bacteria</taxon>
        <taxon>Pseudomonadati</taxon>
        <taxon>Pseudomonadota</taxon>
        <taxon>Alphaproteobacteria</taxon>
        <taxon>Hyphomicrobiales</taxon>
        <taxon>Cohaesibacteraceae</taxon>
    </lineage>
</organism>
<evidence type="ECO:0000256" key="2">
    <source>
        <dbReference type="ARBA" id="ARBA00010690"/>
    </source>
</evidence>
<keyword evidence="6 13" id="KW-0812">Transmembrane</keyword>
<dbReference type="InterPro" id="IPR029025">
    <property type="entry name" value="T3SS_substrate_exporter_C"/>
</dbReference>
<dbReference type="FunFam" id="3.40.1690.10:FF:000001">
    <property type="entry name" value="Flagellar biosynthetic protein FlhB"/>
    <property type="match status" value="1"/>
</dbReference>
<protein>
    <recommendedName>
        <fullName evidence="3 13">Flagellar biosynthetic protein FlhB</fullName>
    </recommendedName>
</protein>
<feature type="transmembrane region" description="Helical" evidence="13">
    <location>
        <begin position="85"/>
        <end position="106"/>
    </location>
</feature>
<feature type="compositionally biased region" description="Acidic residues" evidence="14">
    <location>
        <begin position="1"/>
        <end position="10"/>
    </location>
</feature>
<dbReference type="GO" id="GO:0005886">
    <property type="term" value="C:plasma membrane"/>
    <property type="evidence" value="ECO:0007669"/>
    <property type="project" value="UniProtKB-SubCell"/>
</dbReference>
<dbReference type="Gene3D" id="3.40.1690.10">
    <property type="entry name" value="secretion proteins EscU"/>
    <property type="match status" value="1"/>
</dbReference>
<comment type="similarity">
    <text evidence="2 13">Belongs to the type III secretion exporter family.</text>
</comment>
<name>A0A285NH09_9HYPH</name>
<comment type="function">
    <text evidence="12 13">Required for formation of the rod structure in the basal body of the flagellar apparatus. Together with FliI and FliH, may constitute the export apparatus of flagellin.</text>
</comment>
<evidence type="ECO:0000256" key="9">
    <source>
        <dbReference type="ARBA" id="ARBA00022989"/>
    </source>
</evidence>
<dbReference type="InterPro" id="IPR006135">
    <property type="entry name" value="T3SS_substrate_exporter"/>
</dbReference>
<evidence type="ECO:0000256" key="3">
    <source>
        <dbReference type="ARBA" id="ARBA00021622"/>
    </source>
</evidence>
<keyword evidence="15" id="KW-0966">Cell projection</keyword>
<feature type="compositionally biased region" description="Basic and acidic residues" evidence="14">
    <location>
        <begin position="11"/>
        <end position="25"/>
    </location>
</feature>
<evidence type="ECO:0000313" key="15">
    <source>
        <dbReference type="EMBL" id="SNZ08784.1"/>
    </source>
</evidence>
<evidence type="ECO:0000256" key="8">
    <source>
        <dbReference type="ARBA" id="ARBA00022927"/>
    </source>
</evidence>
<evidence type="ECO:0000256" key="14">
    <source>
        <dbReference type="SAM" id="MobiDB-lite"/>
    </source>
</evidence>
<feature type="transmembrane region" description="Helical" evidence="13">
    <location>
        <begin position="33"/>
        <end position="54"/>
    </location>
</feature>
<dbReference type="PANTHER" id="PTHR30531">
    <property type="entry name" value="FLAGELLAR BIOSYNTHETIC PROTEIN FLHB"/>
    <property type="match status" value="1"/>
</dbReference>
<keyword evidence="11 13" id="KW-1006">Bacterial flagellum protein export</keyword>
<evidence type="ECO:0000256" key="6">
    <source>
        <dbReference type="ARBA" id="ARBA00022692"/>
    </source>
</evidence>
<feature type="region of interest" description="Disordered" evidence="14">
    <location>
        <begin position="1"/>
        <end position="25"/>
    </location>
</feature>
<evidence type="ECO:0000256" key="10">
    <source>
        <dbReference type="ARBA" id="ARBA00023136"/>
    </source>
</evidence>